<name>A0AAD9HFM1_9PEZI</name>
<organism evidence="2 3">
    <name type="scientific">Colletotrichum zoysiae</name>
    <dbReference type="NCBI Taxonomy" id="1216348"/>
    <lineage>
        <taxon>Eukaryota</taxon>
        <taxon>Fungi</taxon>
        <taxon>Dikarya</taxon>
        <taxon>Ascomycota</taxon>
        <taxon>Pezizomycotina</taxon>
        <taxon>Sordariomycetes</taxon>
        <taxon>Hypocreomycetidae</taxon>
        <taxon>Glomerellales</taxon>
        <taxon>Glomerellaceae</taxon>
        <taxon>Colletotrichum</taxon>
        <taxon>Colletotrichum graminicola species complex</taxon>
    </lineage>
</organism>
<reference evidence="2" key="1">
    <citation type="submission" date="2021-06" db="EMBL/GenBank/DDBJ databases">
        <title>Comparative genomics, transcriptomics and evolutionary studies reveal genomic signatures of adaptation to plant cell wall in hemibiotrophic fungi.</title>
        <authorList>
            <consortium name="DOE Joint Genome Institute"/>
            <person name="Baroncelli R."/>
            <person name="Diaz J.F."/>
            <person name="Benocci T."/>
            <person name="Peng M."/>
            <person name="Battaglia E."/>
            <person name="Haridas S."/>
            <person name="Andreopoulos W."/>
            <person name="Labutti K."/>
            <person name="Pangilinan J."/>
            <person name="Floch G.L."/>
            <person name="Makela M.R."/>
            <person name="Henrissat B."/>
            <person name="Grigoriev I.V."/>
            <person name="Crouch J.A."/>
            <person name="De Vries R.P."/>
            <person name="Sukno S.A."/>
            <person name="Thon M.R."/>
        </authorList>
    </citation>
    <scope>NUCLEOTIDE SEQUENCE</scope>
    <source>
        <strain evidence="2">MAFF235873</strain>
    </source>
</reference>
<feature type="compositionally biased region" description="Low complexity" evidence="1">
    <location>
        <begin position="94"/>
        <end position="111"/>
    </location>
</feature>
<dbReference type="Proteomes" id="UP001232148">
    <property type="component" value="Unassembled WGS sequence"/>
</dbReference>
<comment type="caution">
    <text evidence="2">The sequence shown here is derived from an EMBL/GenBank/DDBJ whole genome shotgun (WGS) entry which is preliminary data.</text>
</comment>
<sequence length="207" mass="22880">MSRTFLRRILVARDDEGFHVRDSRRTTATASDRTRDAPETDNSTKKSTKEETLLYRGCCLGKRGNGLSVVAPSSFAGGHATPSFSQPVAALSTPFSPLPSTSSSSTRQQQLPNSNFNPFSFKHRELHCPKDLQPSTIVGAQPGSTLPRAWLLFLASPCTSSQTTLLYDTSSRQPQSRRVDIEPLRLEHPTFSVNNSLLSHHLMLRRA</sequence>
<evidence type="ECO:0000313" key="3">
    <source>
        <dbReference type="Proteomes" id="UP001232148"/>
    </source>
</evidence>
<feature type="region of interest" description="Disordered" evidence="1">
    <location>
        <begin position="22"/>
        <end position="48"/>
    </location>
</feature>
<dbReference type="AlphaFoldDB" id="A0AAD9HFM1"/>
<evidence type="ECO:0000256" key="1">
    <source>
        <dbReference type="SAM" id="MobiDB-lite"/>
    </source>
</evidence>
<dbReference type="EMBL" id="MU842902">
    <property type="protein sequence ID" value="KAK2027082.1"/>
    <property type="molecule type" value="Genomic_DNA"/>
</dbReference>
<protein>
    <submittedName>
        <fullName evidence="2">Uncharacterized protein</fullName>
    </submittedName>
</protein>
<feature type="compositionally biased region" description="Basic and acidic residues" evidence="1">
    <location>
        <begin position="32"/>
        <end position="48"/>
    </location>
</feature>
<keyword evidence="3" id="KW-1185">Reference proteome</keyword>
<gene>
    <name evidence="2" type="ORF">LX32DRAFT_641309</name>
</gene>
<accession>A0AAD9HFM1</accession>
<feature type="region of interest" description="Disordered" evidence="1">
    <location>
        <begin position="94"/>
        <end position="118"/>
    </location>
</feature>
<proteinExistence type="predicted"/>
<evidence type="ECO:0000313" key="2">
    <source>
        <dbReference type="EMBL" id="KAK2027082.1"/>
    </source>
</evidence>